<dbReference type="SMART" id="SM00248">
    <property type="entry name" value="ANK"/>
    <property type="match status" value="2"/>
</dbReference>
<dbReference type="Pfam" id="PF12796">
    <property type="entry name" value="Ank_2"/>
    <property type="match status" value="1"/>
</dbReference>
<accession>A0A9Q0LWU4</accession>
<proteinExistence type="predicted"/>
<evidence type="ECO:0000313" key="5">
    <source>
        <dbReference type="Proteomes" id="UP001149090"/>
    </source>
</evidence>
<evidence type="ECO:0000313" key="4">
    <source>
        <dbReference type="EMBL" id="KAJ5080447.1"/>
    </source>
</evidence>
<comment type="caution">
    <text evidence="4">The sequence shown here is derived from an EMBL/GenBank/DDBJ whole genome shotgun (WGS) entry which is preliminary data.</text>
</comment>
<dbReference type="AlphaFoldDB" id="A0A9Q0LWU4"/>
<dbReference type="Gene3D" id="1.25.40.20">
    <property type="entry name" value="Ankyrin repeat-containing domain"/>
    <property type="match status" value="1"/>
</dbReference>
<protein>
    <submittedName>
        <fullName evidence="4">Ankyrin repeat protein</fullName>
    </submittedName>
</protein>
<keyword evidence="5" id="KW-1185">Reference proteome</keyword>
<dbReference type="PANTHER" id="PTHR24198">
    <property type="entry name" value="ANKYRIN REPEAT AND PROTEIN KINASE DOMAIN-CONTAINING PROTEIN"/>
    <property type="match status" value="1"/>
</dbReference>
<dbReference type="SUPFAM" id="SSF48403">
    <property type="entry name" value="Ankyrin repeat"/>
    <property type="match status" value="1"/>
</dbReference>
<gene>
    <name evidence="4" type="ORF">M0811_03932</name>
</gene>
<keyword evidence="2 3" id="KW-0040">ANK repeat</keyword>
<organism evidence="4 5">
    <name type="scientific">Anaeramoeba ignava</name>
    <name type="common">Anaerobic marine amoeba</name>
    <dbReference type="NCBI Taxonomy" id="1746090"/>
    <lineage>
        <taxon>Eukaryota</taxon>
        <taxon>Metamonada</taxon>
        <taxon>Anaeramoebidae</taxon>
        <taxon>Anaeramoeba</taxon>
    </lineage>
</organism>
<dbReference type="EMBL" id="JAPDFW010000011">
    <property type="protein sequence ID" value="KAJ5080447.1"/>
    <property type="molecule type" value="Genomic_DNA"/>
</dbReference>
<sequence length="403" mass="47287">MSDKETFENIEESELPNIFDLVKAPEPDINLILKVAGSGVDLNISEEDTGMTPLHFACANNNEDLVKILILHNAKVHITNKQGFFPIDIAYQNKNLAIAKQLLQEKNQEEIERLGLKVNDMRGVDFSARNFEPELLHYISYFIAINIKQIIENNSVNFGEIWNENQIDVLTECIYRSLDENNSVIVLNKFKSLPKFKRLMFAALYFIIKKFHTLPDFEKYNILHEKQDPRTWEDILINVNEMMQLVNVDNCIQILGTFCQARLKMIAKYKKFVTESFNPFFLRFMEKINKLCRNNFDFLPKGKDVVIARSLTHKNVISVWSFARKYKQHFIEEQCFRFLKDSDFSEIEKKIFSEKFIIISESDIVISIQMRDLTVLKFEEQKNKENLDEELAQINTQLQISQK</sequence>
<dbReference type="OrthoDB" id="194358at2759"/>
<evidence type="ECO:0000256" key="1">
    <source>
        <dbReference type="ARBA" id="ARBA00022737"/>
    </source>
</evidence>
<feature type="repeat" description="ANK" evidence="3">
    <location>
        <begin position="49"/>
        <end position="81"/>
    </location>
</feature>
<dbReference type="PROSITE" id="PS50088">
    <property type="entry name" value="ANK_REPEAT"/>
    <property type="match status" value="1"/>
</dbReference>
<dbReference type="PROSITE" id="PS50297">
    <property type="entry name" value="ANK_REP_REGION"/>
    <property type="match status" value="1"/>
</dbReference>
<dbReference type="InterPro" id="IPR002110">
    <property type="entry name" value="Ankyrin_rpt"/>
</dbReference>
<evidence type="ECO:0000256" key="2">
    <source>
        <dbReference type="ARBA" id="ARBA00023043"/>
    </source>
</evidence>
<dbReference type="Proteomes" id="UP001149090">
    <property type="component" value="Unassembled WGS sequence"/>
</dbReference>
<evidence type="ECO:0000256" key="3">
    <source>
        <dbReference type="PROSITE-ProRule" id="PRU00023"/>
    </source>
</evidence>
<name>A0A9Q0LWU4_ANAIG</name>
<reference evidence="4" key="1">
    <citation type="submission" date="2022-10" db="EMBL/GenBank/DDBJ databases">
        <title>Novel sulphate-reducing endosymbionts in the free-living metamonad Anaeramoeba.</title>
        <authorList>
            <person name="Jerlstrom-Hultqvist J."/>
            <person name="Cepicka I."/>
            <person name="Gallot-Lavallee L."/>
            <person name="Salas-Leiva D."/>
            <person name="Curtis B.A."/>
            <person name="Zahonova K."/>
            <person name="Pipaliya S."/>
            <person name="Dacks J."/>
            <person name="Roger A.J."/>
        </authorList>
    </citation>
    <scope>NUCLEOTIDE SEQUENCE</scope>
    <source>
        <strain evidence="4">BMAN</strain>
    </source>
</reference>
<keyword evidence="1" id="KW-0677">Repeat</keyword>
<dbReference type="InterPro" id="IPR036770">
    <property type="entry name" value="Ankyrin_rpt-contain_sf"/>
</dbReference>
<dbReference type="PANTHER" id="PTHR24198:SF165">
    <property type="entry name" value="ANKYRIN REPEAT-CONTAINING PROTEIN-RELATED"/>
    <property type="match status" value="1"/>
</dbReference>